<feature type="chain" id="PRO_5028383688" evidence="1">
    <location>
        <begin position="20"/>
        <end position="233"/>
    </location>
</feature>
<dbReference type="VEuPathDB" id="PlasmoDB:PVBDA_0101510"/>
<dbReference type="Pfam" id="PF07418">
    <property type="entry name" value="PCEMA1"/>
    <property type="match status" value="1"/>
</dbReference>
<organism evidence="2 3">
    <name type="scientific">Plasmodium vinckei brucechwatti</name>
    <dbReference type="NCBI Taxonomy" id="119398"/>
    <lineage>
        <taxon>Eukaryota</taxon>
        <taxon>Sar</taxon>
        <taxon>Alveolata</taxon>
        <taxon>Apicomplexa</taxon>
        <taxon>Aconoidasida</taxon>
        <taxon>Haemosporida</taxon>
        <taxon>Plasmodiidae</taxon>
        <taxon>Plasmodium</taxon>
        <taxon>Plasmodium (Vinckeia)</taxon>
    </lineage>
</organism>
<sequence>MKVISLSLISSIIFSIVLAKKNSGSGSTMGCFGFFRKKSKKGHKTTAEPVKEEKPFNPKLPNLKFIDEFDIITLEAPKGNQSMLDEPFISETDGIIIDEVTGFSRRKHVPDMSGWYIRPYEEDYEDMIMVNSMPLREYYQHEQQKLHNKYGVPPSVPKMHEKQGFPVEQKLSRINKKISNTLHDDDKSTVYEDDASTIRGDNDLTLILDEEIDAEFVPYVRDRENVNEDNAEE</sequence>
<name>A0A6V7RSQ1_PLAVN</name>
<evidence type="ECO:0000256" key="1">
    <source>
        <dbReference type="SAM" id="SignalP"/>
    </source>
</evidence>
<dbReference type="Proteomes" id="UP000515550">
    <property type="component" value="Chromosome PVBDA_01"/>
</dbReference>
<evidence type="ECO:0000313" key="2">
    <source>
        <dbReference type="EMBL" id="CAD2083921.1"/>
    </source>
</evidence>
<protein>
    <submittedName>
        <fullName evidence="2">Erythrocyte membrane antigen 1</fullName>
    </submittedName>
</protein>
<evidence type="ECO:0000313" key="3">
    <source>
        <dbReference type="Proteomes" id="UP000515550"/>
    </source>
</evidence>
<gene>
    <name evidence="2" type="ORF">PVBDA_0101510</name>
</gene>
<proteinExistence type="predicted"/>
<dbReference type="EMBL" id="LR865379">
    <property type="protein sequence ID" value="CAD2083921.1"/>
    <property type="molecule type" value="Genomic_DNA"/>
</dbReference>
<accession>A0A6V7RSQ1</accession>
<dbReference type="InterPro" id="IPR010882">
    <property type="entry name" value="PCEMA1"/>
</dbReference>
<reference evidence="2 3" key="1">
    <citation type="submission" date="2020-08" db="EMBL/GenBank/DDBJ databases">
        <authorList>
            <person name="Ramaprasad A."/>
        </authorList>
    </citation>
    <scope>NUCLEOTIDE SEQUENCE [LARGE SCALE GENOMIC DNA]</scope>
</reference>
<keyword evidence="1" id="KW-0732">Signal</keyword>
<feature type="signal peptide" evidence="1">
    <location>
        <begin position="1"/>
        <end position="19"/>
    </location>
</feature>
<dbReference type="AlphaFoldDB" id="A0A6V7RSQ1"/>